<evidence type="ECO:0000256" key="9">
    <source>
        <dbReference type="SAM" id="Phobius"/>
    </source>
</evidence>
<reference evidence="11 12" key="1">
    <citation type="submission" date="2019-03" db="EMBL/GenBank/DDBJ databases">
        <title>Genomic Encyclopedia of Archaeal and Bacterial Type Strains, Phase II (KMG-II): from individual species to whole genera.</title>
        <authorList>
            <person name="Goeker M."/>
        </authorList>
    </citation>
    <scope>NUCLEOTIDE SEQUENCE [LARGE SCALE GENOMIC DNA]</scope>
    <source>
        <strain evidence="11 12">DSM 25687</strain>
    </source>
</reference>
<evidence type="ECO:0000313" key="12">
    <source>
        <dbReference type="Proteomes" id="UP000295260"/>
    </source>
</evidence>
<dbReference type="GO" id="GO:0016020">
    <property type="term" value="C:membrane"/>
    <property type="evidence" value="ECO:0007669"/>
    <property type="project" value="InterPro"/>
</dbReference>
<dbReference type="RefSeq" id="WP_133532057.1">
    <property type="nucleotide sequence ID" value="NZ_SNXR01000011.1"/>
</dbReference>
<dbReference type="Pfam" id="PF07730">
    <property type="entry name" value="HisKA_3"/>
    <property type="match status" value="1"/>
</dbReference>
<comment type="caution">
    <text evidence="11">The sequence shown here is derived from an EMBL/GenBank/DDBJ whole genome shotgun (WGS) entry which is preliminary data.</text>
</comment>
<dbReference type="OrthoDB" id="9778366at2"/>
<keyword evidence="6 11" id="KW-0418">Kinase</keyword>
<dbReference type="Gene3D" id="1.20.5.1930">
    <property type="match status" value="1"/>
</dbReference>
<dbReference type="PANTHER" id="PTHR24421:SF10">
    <property type="entry name" value="NITRATE_NITRITE SENSOR PROTEIN NARQ"/>
    <property type="match status" value="1"/>
</dbReference>
<keyword evidence="9" id="KW-1133">Transmembrane helix</keyword>
<accession>A0A4R6QF09</accession>
<evidence type="ECO:0000259" key="10">
    <source>
        <dbReference type="Pfam" id="PF07730"/>
    </source>
</evidence>
<keyword evidence="9" id="KW-0812">Transmembrane</keyword>
<keyword evidence="5" id="KW-0547">Nucleotide-binding</keyword>
<dbReference type="PANTHER" id="PTHR24421">
    <property type="entry name" value="NITRATE/NITRITE SENSOR PROTEIN NARX-RELATED"/>
    <property type="match status" value="1"/>
</dbReference>
<keyword evidence="9" id="KW-0472">Membrane</keyword>
<dbReference type="InterPro" id="IPR011712">
    <property type="entry name" value="Sig_transdc_His_kin_sub3_dim/P"/>
</dbReference>
<dbReference type="SUPFAM" id="SSF55874">
    <property type="entry name" value="ATPase domain of HSP90 chaperone/DNA topoisomerase II/histidine kinase"/>
    <property type="match status" value="1"/>
</dbReference>
<evidence type="ECO:0000256" key="3">
    <source>
        <dbReference type="ARBA" id="ARBA00022553"/>
    </source>
</evidence>
<keyword evidence="3" id="KW-0597">Phosphoprotein</keyword>
<dbReference type="GO" id="GO:0000155">
    <property type="term" value="F:phosphorelay sensor kinase activity"/>
    <property type="evidence" value="ECO:0007669"/>
    <property type="project" value="InterPro"/>
</dbReference>
<gene>
    <name evidence="11" type="ORF">BC748_0721</name>
</gene>
<evidence type="ECO:0000256" key="2">
    <source>
        <dbReference type="ARBA" id="ARBA00012438"/>
    </source>
</evidence>
<dbReference type="GO" id="GO:0005524">
    <property type="term" value="F:ATP binding"/>
    <property type="evidence" value="ECO:0007669"/>
    <property type="project" value="UniProtKB-KW"/>
</dbReference>
<dbReference type="InterPro" id="IPR036890">
    <property type="entry name" value="HATPase_C_sf"/>
</dbReference>
<keyword evidence="4" id="KW-0808">Transferase</keyword>
<dbReference type="GO" id="GO:0046983">
    <property type="term" value="F:protein dimerization activity"/>
    <property type="evidence" value="ECO:0007669"/>
    <property type="project" value="InterPro"/>
</dbReference>
<dbReference type="CDD" id="cd16917">
    <property type="entry name" value="HATPase_UhpB-NarQ-NarX-like"/>
    <property type="match status" value="1"/>
</dbReference>
<dbReference type="Proteomes" id="UP000295260">
    <property type="component" value="Unassembled WGS sequence"/>
</dbReference>
<name>A0A4R6QF09_9FLAO</name>
<evidence type="ECO:0000256" key="5">
    <source>
        <dbReference type="ARBA" id="ARBA00022741"/>
    </source>
</evidence>
<dbReference type="AlphaFoldDB" id="A0A4R6QF09"/>
<protein>
    <recommendedName>
        <fullName evidence="2">histidine kinase</fullName>
        <ecNumber evidence="2">2.7.13.3</ecNumber>
    </recommendedName>
</protein>
<keyword evidence="12" id="KW-1185">Reference proteome</keyword>
<dbReference type="Gene3D" id="3.30.565.10">
    <property type="entry name" value="Histidine kinase-like ATPase, C-terminal domain"/>
    <property type="match status" value="1"/>
</dbReference>
<dbReference type="EMBL" id="SNXR01000011">
    <property type="protein sequence ID" value="TDP61111.1"/>
    <property type="molecule type" value="Genomic_DNA"/>
</dbReference>
<keyword evidence="8" id="KW-0902">Two-component regulatory system</keyword>
<organism evidence="11 12">
    <name type="scientific">Flavobacterium dankookense</name>
    <dbReference type="NCBI Taxonomy" id="706186"/>
    <lineage>
        <taxon>Bacteria</taxon>
        <taxon>Pseudomonadati</taxon>
        <taxon>Bacteroidota</taxon>
        <taxon>Flavobacteriia</taxon>
        <taxon>Flavobacteriales</taxon>
        <taxon>Flavobacteriaceae</taxon>
        <taxon>Flavobacterium</taxon>
    </lineage>
</organism>
<evidence type="ECO:0000256" key="7">
    <source>
        <dbReference type="ARBA" id="ARBA00022840"/>
    </source>
</evidence>
<comment type="catalytic activity">
    <reaction evidence="1">
        <text>ATP + protein L-histidine = ADP + protein N-phospho-L-histidine.</text>
        <dbReference type="EC" id="2.7.13.3"/>
    </reaction>
</comment>
<dbReference type="EC" id="2.7.13.3" evidence="2"/>
<evidence type="ECO:0000256" key="6">
    <source>
        <dbReference type="ARBA" id="ARBA00022777"/>
    </source>
</evidence>
<evidence type="ECO:0000256" key="8">
    <source>
        <dbReference type="ARBA" id="ARBA00023012"/>
    </source>
</evidence>
<evidence type="ECO:0000256" key="1">
    <source>
        <dbReference type="ARBA" id="ARBA00000085"/>
    </source>
</evidence>
<evidence type="ECO:0000313" key="11">
    <source>
        <dbReference type="EMBL" id="TDP61111.1"/>
    </source>
</evidence>
<proteinExistence type="predicted"/>
<sequence>METKSEIIQVFTFTFLAFILMAMVLILFFYYSRKKIVAQQLETKNLEIAHQKQMLQTVIQTQEAERERIARDLHDGISSKLNVVSLNSHLLKTPNLSDAEIINITNNINDLTSKALENSRQIAHDLFPPVFDKFGLKAGIEELIVEFKSTNKFEVSFSNELNLDLLTKEQQLNFFRIIQELLNNTLKYAEAKQVSIKFIRLSKCNALIYKDDGIGFKNSAIKKGMGLTNIESRVSFLKANYLIKTSPDNGFEINITF</sequence>
<evidence type="ECO:0000256" key="4">
    <source>
        <dbReference type="ARBA" id="ARBA00022679"/>
    </source>
</evidence>
<feature type="transmembrane region" description="Helical" evidence="9">
    <location>
        <begin position="7"/>
        <end position="31"/>
    </location>
</feature>
<feature type="domain" description="Signal transduction histidine kinase subgroup 3 dimerisation and phosphoacceptor" evidence="10">
    <location>
        <begin position="65"/>
        <end position="129"/>
    </location>
</feature>
<keyword evidence="7" id="KW-0067">ATP-binding</keyword>
<dbReference type="InterPro" id="IPR050482">
    <property type="entry name" value="Sensor_HK_TwoCompSys"/>
</dbReference>